<sequence>AKEEIVGKYFGAKTATHPEWFKESFLDLEEDIADSAKQGKRLVVYFWQPGCPYCAQLWEDNFAEDDIIETFRKNFEIIAINMWGNREVVSVGGNDYTEKSFAEALSVAYTPTLFFFDENKKVVLKLQGYIPPENFRLALQYVSQHKEKEGNYASFVAANKAHDKSNQGELHTERYFSKPVYQLDVSQLSKADKGKYQVVFFEKPHCKNCDLLHQKTLQDKETIRLIKQFKSVQLNRYADTKVITPSGKQTTAKAWATQLNITYLPAMVFFDPEGKEVMRINAQMRSFHIQSVFDYVVSGAYKTELNFQRYISARADKIREAGKDVDIWTY</sequence>
<dbReference type="EMBL" id="DRMS01000411">
    <property type="protein sequence ID" value="HFC93313.1"/>
    <property type="molecule type" value="Genomic_DNA"/>
</dbReference>
<name>A0A7V2T4P7_LEUMU</name>
<evidence type="ECO:0000313" key="3">
    <source>
        <dbReference type="EMBL" id="HFC93313.1"/>
    </source>
</evidence>
<dbReference type="PANTHER" id="PTHR15337:SF11">
    <property type="entry name" value="THIOREDOXIN DOMAIN-CONTAINING PROTEIN"/>
    <property type="match status" value="1"/>
</dbReference>
<dbReference type="Pfam" id="PF13098">
    <property type="entry name" value="Thioredoxin_2"/>
    <property type="match status" value="2"/>
</dbReference>
<proteinExistence type="predicted"/>
<feature type="domain" description="Thioredoxin" evidence="2">
    <location>
        <begin position="1"/>
        <end position="144"/>
    </location>
</feature>
<dbReference type="InterPro" id="IPR013766">
    <property type="entry name" value="Thioredoxin_domain"/>
</dbReference>
<evidence type="ECO:0000259" key="2">
    <source>
        <dbReference type="PROSITE" id="PS51352"/>
    </source>
</evidence>
<dbReference type="InterPro" id="IPR051099">
    <property type="entry name" value="AGR/TXD"/>
</dbReference>
<dbReference type="Proteomes" id="UP000885750">
    <property type="component" value="Unassembled WGS sequence"/>
</dbReference>
<protein>
    <recommendedName>
        <fullName evidence="2">Thioredoxin domain-containing protein</fullName>
    </recommendedName>
</protein>
<organism evidence="3">
    <name type="scientific">Leucothrix mucor</name>
    <dbReference type="NCBI Taxonomy" id="45248"/>
    <lineage>
        <taxon>Bacteria</taxon>
        <taxon>Pseudomonadati</taxon>
        <taxon>Pseudomonadota</taxon>
        <taxon>Gammaproteobacteria</taxon>
        <taxon>Thiotrichales</taxon>
        <taxon>Thiotrichaceae</taxon>
        <taxon>Leucothrix</taxon>
    </lineage>
</organism>
<feature type="domain" description="Thioredoxin" evidence="2">
    <location>
        <begin position="147"/>
        <end position="316"/>
    </location>
</feature>
<dbReference type="Gene3D" id="3.40.30.10">
    <property type="entry name" value="Glutaredoxin"/>
    <property type="match status" value="2"/>
</dbReference>
<dbReference type="PANTHER" id="PTHR15337">
    <property type="entry name" value="ANTERIOR GRADIENT PROTEIN-RELATED"/>
    <property type="match status" value="1"/>
</dbReference>
<keyword evidence="1" id="KW-0732">Signal</keyword>
<comment type="caution">
    <text evidence="3">The sequence shown here is derived from an EMBL/GenBank/DDBJ whole genome shotgun (WGS) entry which is preliminary data.</text>
</comment>
<gene>
    <name evidence="3" type="ORF">ENJ51_10940</name>
</gene>
<reference evidence="3" key="1">
    <citation type="journal article" date="2020" name="mSystems">
        <title>Genome- and Community-Level Interaction Insights into Carbon Utilization and Element Cycling Functions of Hydrothermarchaeota in Hydrothermal Sediment.</title>
        <authorList>
            <person name="Zhou Z."/>
            <person name="Liu Y."/>
            <person name="Xu W."/>
            <person name="Pan J."/>
            <person name="Luo Z.H."/>
            <person name="Li M."/>
        </authorList>
    </citation>
    <scope>NUCLEOTIDE SEQUENCE [LARGE SCALE GENOMIC DNA]</scope>
    <source>
        <strain evidence="3">HyVt-493</strain>
    </source>
</reference>
<dbReference type="InterPro" id="IPR012336">
    <property type="entry name" value="Thioredoxin-like_fold"/>
</dbReference>
<dbReference type="PROSITE" id="PS51352">
    <property type="entry name" value="THIOREDOXIN_2"/>
    <property type="match status" value="2"/>
</dbReference>
<dbReference type="InterPro" id="IPR036249">
    <property type="entry name" value="Thioredoxin-like_sf"/>
</dbReference>
<accession>A0A7V2T4P7</accession>
<dbReference type="SUPFAM" id="SSF52833">
    <property type="entry name" value="Thioredoxin-like"/>
    <property type="match status" value="2"/>
</dbReference>
<evidence type="ECO:0000256" key="1">
    <source>
        <dbReference type="ARBA" id="ARBA00022729"/>
    </source>
</evidence>
<feature type="non-terminal residue" evidence="3">
    <location>
        <position position="1"/>
    </location>
</feature>
<dbReference type="AlphaFoldDB" id="A0A7V2T4P7"/>